<evidence type="ECO:0000313" key="2">
    <source>
        <dbReference type="EMBL" id="QED38758.1"/>
    </source>
</evidence>
<proteinExistence type="predicted"/>
<dbReference type="EMBL" id="CP042476">
    <property type="protein sequence ID" value="QED38758.1"/>
    <property type="molecule type" value="Genomic_DNA"/>
</dbReference>
<evidence type="ECO:0000259" key="1">
    <source>
        <dbReference type="Pfam" id="PF04101"/>
    </source>
</evidence>
<feature type="domain" description="Glycosyl transferase family 28 C-terminal" evidence="1">
    <location>
        <begin position="216"/>
        <end position="325"/>
    </location>
</feature>
<dbReference type="SUPFAM" id="SSF53756">
    <property type="entry name" value="UDP-Glycosyltransferase/glycogen phosphorylase"/>
    <property type="match status" value="1"/>
</dbReference>
<dbReference type="Proteomes" id="UP000321954">
    <property type="component" value="Chromosome"/>
</dbReference>
<sequence>MPKKRILVAPLNWGLGHATRCIPVIYALLEENFEPVLASDGAALELLRKEFPYLEWHQLPAYNIRYSKNPAFFGLKLLQQTPHILQCIKEEKEITHQLVKSQNLAGIISDNRWGVRSGNVPSAFITHQIKVFSGITTSLSTYMQQRYIKKFDKCWVPDNAKKPNLSGSMGHAKEVSFPVKYLGVLSRFEKEVLDQLYDITVLLSGPEPQRGMLEAIMEKELKKLDLRVLIIRGVVEERSTREVRGNITRVNFLTTKELQKALNSSALVISRSGYTSLMDLAKLEKKVFFIPTPGQPEQLYLAKRMKSEGVADFCKQKDFDIKKLDGMQYFKNLGSFKFTRGLGGIFTLFQGE</sequence>
<dbReference type="Gene3D" id="3.40.50.2000">
    <property type="entry name" value="Glycogen Phosphorylase B"/>
    <property type="match status" value="1"/>
</dbReference>
<organism evidence="2 3">
    <name type="scientific">Antarcticibacterium arcticum</name>
    <dbReference type="NCBI Taxonomy" id="2585771"/>
    <lineage>
        <taxon>Bacteria</taxon>
        <taxon>Pseudomonadati</taxon>
        <taxon>Bacteroidota</taxon>
        <taxon>Flavobacteriia</taxon>
        <taxon>Flavobacteriales</taxon>
        <taxon>Flavobacteriaceae</taxon>
        <taxon>Antarcticibacterium</taxon>
    </lineage>
</organism>
<dbReference type="KEGG" id="anp:FK178_13990"/>
<keyword evidence="3" id="KW-1185">Reference proteome</keyword>
<dbReference type="GO" id="GO:0016758">
    <property type="term" value="F:hexosyltransferase activity"/>
    <property type="evidence" value="ECO:0007669"/>
    <property type="project" value="InterPro"/>
</dbReference>
<protein>
    <submittedName>
        <fullName evidence="2">Glycosyltransferase</fullName>
    </submittedName>
</protein>
<dbReference type="RefSeq" id="WP_146836567.1">
    <property type="nucleotide sequence ID" value="NZ_CP042476.1"/>
</dbReference>
<accession>A0A5B8YN96</accession>
<dbReference type="OrthoDB" id="9803241at2"/>
<dbReference type="InterPro" id="IPR007235">
    <property type="entry name" value="Glyco_trans_28_C"/>
</dbReference>
<dbReference type="AlphaFoldDB" id="A0A5B8YN96"/>
<name>A0A5B8YN96_9FLAO</name>
<keyword evidence="2" id="KW-0808">Transferase</keyword>
<evidence type="ECO:0000313" key="3">
    <source>
        <dbReference type="Proteomes" id="UP000321954"/>
    </source>
</evidence>
<dbReference type="Pfam" id="PF04101">
    <property type="entry name" value="Glyco_tran_28_C"/>
    <property type="match status" value="1"/>
</dbReference>
<gene>
    <name evidence="2" type="ORF">FK178_13990</name>
</gene>
<reference evidence="2 3" key="1">
    <citation type="submission" date="2019-08" db="EMBL/GenBank/DDBJ databases">
        <title>Antarcticibacterium arcticum sp. nov., a bacterium isolated from marine sediment of the Canadian Beaufort Sea.</title>
        <authorList>
            <person name="Lee Y.M."/>
            <person name="Baek K."/>
            <person name="Lee D.-H."/>
            <person name="Shin S.C."/>
            <person name="Jin Y.K."/>
            <person name="Park Y."/>
        </authorList>
    </citation>
    <scope>NUCLEOTIDE SEQUENCE [LARGE SCALE GENOMIC DNA]</scope>
    <source>
        <strain evidence="2 3">PAMC 28998</strain>
    </source>
</reference>